<name>A0A951MF63_9BACT</name>
<dbReference type="InterPro" id="IPR011664">
    <property type="entry name" value="Abi_system_AbiD/AbiF-like"/>
</dbReference>
<protein>
    <submittedName>
        <fullName evidence="1">Abi family protein</fullName>
    </submittedName>
</protein>
<reference evidence="1 2" key="1">
    <citation type="journal article" date="2020" name="Syst. Appl. Microbiol.">
        <title>Arthrospiribacter ruber gen. nov., sp. nov., a novel bacterium isolated from Arthrospira cultures.</title>
        <authorList>
            <person name="Waleron M."/>
            <person name="Misztak A."/>
            <person name="Waleron M.M."/>
            <person name="Furmaniak M."/>
            <person name="Mrozik A."/>
            <person name="Waleron K."/>
        </authorList>
    </citation>
    <scope>NUCLEOTIDE SEQUENCE [LARGE SCALE GENOMIC DNA]</scope>
    <source>
        <strain evidence="1 2">DPMB0001</strain>
    </source>
</reference>
<gene>
    <name evidence="1" type="ORF">EGN73_19765</name>
</gene>
<keyword evidence="2" id="KW-1185">Reference proteome</keyword>
<dbReference type="PIRSF" id="PIRSF034934">
    <property type="entry name" value="AbiF_AbiD"/>
    <property type="match status" value="1"/>
</dbReference>
<evidence type="ECO:0000313" key="2">
    <source>
        <dbReference type="Proteomes" id="UP000727490"/>
    </source>
</evidence>
<dbReference type="RefSeq" id="WP_219293573.1">
    <property type="nucleotide sequence ID" value="NZ_RPHB01000011.1"/>
</dbReference>
<sequence>MEFDKKPLAVEQQIQLLQERGMTIPELKKASLFLTNISYYRLSAYWYTFLQNPKSEHVFIPGTTFDKVLNTYVFDRKLRLLIFDEIERIEISLRTKLIYEYCLEFGNNWYENKSLFKGKDTYYYKLQELLISEMNKTSEVFIRHYRRKYSSPPNPPAWMALELASFGQLSMLFKNLKPNSVRKRVAAHFGVDEIVLESWLESLSYVRNACAHHMRLWNRKLPKTPIVPKNPQYIWLEKNPNSKDENKIYLTLCIIGYLLARVSPGNSFSKKISNLLSDFPEIPNHYMGFTPNWKKEYLWGR</sequence>
<organism evidence="1 2">
    <name type="scientific">Arthrospiribacter ruber</name>
    <dbReference type="NCBI Taxonomy" id="2487934"/>
    <lineage>
        <taxon>Bacteria</taxon>
        <taxon>Pseudomonadati</taxon>
        <taxon>Bacteroidota</taxon>
        <taxon>Cytophagia</taxon>
        <taxon>Cytophagales</taxon>
        <taxon>Cyclobacteriaceae</taxon>
        <taxon>Arthrospiribacter</taxon>
    </lineage>
</organism>
<dbReference type="InterPro" id="IPR017034">
    <property type="entry name" value="Abi_system_AbiD/AbiF"/>
</dbReference>
<dbReference type="AlphaFoldDB" id="A0A951MF63"/>
<comment type="caution">
    <text evidence="1">The sequence shown here is derived from an EMBL/GenBank/DDBJ whole genome shotgun (WGS) entry which is preliminary data.</text>
</comment>
<accession>A0A951MF63</accession>
<dbReference type="Proteomes" id="UP000727490">
    <property type="component" value="Unassembled WGS sequence"/>
</dbReference>
<proteinExistence type="predicted"/>
<evidence type="ECO:0000313" key="1">
    <source>
        <dbReference type="EMBL" id="MBW3470034.1"/>
    </source>
</evidence>
<dbReference type="EMBL" id="RPHB01000011">
    <property type="protein sequence ID" value="MBW3470034.1"/>
    <property type="molecule type" value="Genomic_DNA"/>
</dbReference>
<dbReference type="Pfam" id="PF07751">
    <property type="entry name" value="Abi_2"/>
    <property type="match status" value="1"/>
</dbReference>